<dbReference type="EC" id="2.7.1.24" evidence="3 4"/>
<dbReference type="GO" id="GO:0005524">
    <property type="term" value="F:ATP binding"/>
    <property type="evidence" value="ECO:0007669"/>
    <property type="project" value="UniProtKB-UniRule"/>
</dbReference>
<comment type="function">
    <text evidence="3">Catalyzes the phosphorylation of the 3'-hydroxyl group of dephosphocoenzyme A to form coenzyme A.</text>
</comment>
<evidence type="ECO:0000313" key="6">
    <source>
        <dbReference type="Proteomes" id="UP000059574"/>
    </source>
</evidence>
<name>A0A0S2LZU9_9MICC</name>
<protein>
    <recommendedName>
        <fullName evidence="3 4">Dephospho-CoA kinase</fullName>
        <ecNumber evidence="3 4">2.7.1.24</ecNumber>
    </recommendedName>
    <alternativeName>
        <fullName evidence="3">Dephosphocoenzyme A kinase</fullName>
    </alternativeName>
</protein>
<accession>A0A0S2LZU9</accession>
<organism evidence="5 6">
    <name type="scientific">Arthrobacter alpinus</name>
    <dbReference type="NCBI Taxonomy" id="656366"/>
    <lineage>
        <taxon>Bacteria</taxon>
        <taxon>Bacillati</taxon>
        <taxon>Actinomycetota</taxon>
        <taxon>Actinomycetes</taxon>
        <taxon>Micrococcales</taxon>
        <taxon>Micrococcaceae</taxon>
        <taxon>Arthrobacter</taxon>
    </lineage>
</organism>
<keyword evidence="3" id="KW-0418">Kinase</keyword>
<gene>
    <name evidence="3" type="primary">coaE</name>
    <name evidence="5" type="ORF">AS189_10870</name>
</gene>
<feature type="binding site" evidence="3">
    <location>
        <begin position="14"/>
        <end position="19"/>
    </location>
    <ligand>
        <name>ATP</name>
        <dbReference type="ChEBI" id="CHEBI:30616"/>
    </ligand>
</feature>
<dbReference type="AlphaFoldDB" id="A0A0S2LZU9"/>
<dbReference type="Proteomes" id="UP000059574">
    <property type="component" value="Chromosome"/>
</dbReference>
<evidence type="ECO:0000256" key="1">
    <source>
        <dbReference type="ARBA" id="ARBA00022741"/>
    </source>
</evidence>
<reference evidence="6" key="1">
    <citation type="submission" date="2015-11" db="EMBL/GenBank/DDBJ databases">
        <authorList>
            <person name="Kumar R."/>
            <person name="Singh D."/>
            <person name="Swarnkar M.K."/>
            <person name="Singh A.K."/>
            <person name="Kumar S."/>
        </authorList>
    </citation>
    <scope>NUCLEOTIDE SEQUENCE [LARGE SCALE GENOMIC DNA]</scope>
    <source>
        <strain evidence="6">ERGS4:06</strain>
    </source>
</reference>
<comment type="similarity">
    <text evidence="3">Belongs to the CoaE family.</text>
</comment>
<comment type="pathway">
    <text evidence="3">Cofactor biosynthesis; coenzyme A biosynthesis; CoA from (R)-pantothenate: step 5/5.</text>
</comment>
<keyword evidence="3" id="KW-0173">Coenzyme A biosynthesis</keyword>
<evidence type="ECO:0000256" key="3">
    <source>
        <dbReference type="HAMAP-Rule" id="MF_00376"/>
    </source>
</evidence>
<dbReference type="CDD" id="cd02022">
    <property type="entry name" value="DPCK"/>
    <property type="match status" value="1"/>
</dbReference>
<dbReference type="NCBIfam" id="NF002879">
    <property type="entry name" value="PRK03333.1"/>
    <property type="match status" value="1"/>
</dbReference>
<reference evidence="5 6" key="2">
    <citation type="journal article" date="2016" name="J. Biotechnol.">
        <title>Complete genome sequence of Arthrobacter alpinus ERGS4:06, a yellow pigmented bacterium tolerant to cold and radiations isolated from Sikkim Himalaya.</title>
        <authorList>
            <person name="Kumar R."/>
            <person name="Singh D."/>
            <person name="Swarnkar M.K."/>
            <person name="Singh A.K."/>
            <person name="Kumar S."/>
        </authorList>
    </citation>
    <scope>NUCLEOTIDE SEQUENCE [LARGE SCALE GENOMIC DNA]</scope>
    <source>
        <strain evidence="5 6">ERGS4:06</strain>
    </source>
</reference>
<dbReference type="PROSITE" id="PS51219">
    <property type="entry name" value="DPCK"/>
    <property type="match status" value="1"/>
</dbReference>
<comment type="subcellular location">
    <subcellularLocation>
        <location evidence="3">Cytoplasm</location>
    </subcellularLocation>
</comment>
<dbReference type="InterPro" id="IPR027417">
    <property type="entry name" value="P-loop_NTPase"/>
</dbReference>
<keyword evidence="1 3" id="KW-0547">Nucleotide-binding</keyword>
<dbReference type="PANTHER" id="PTHR10695">
    <property type="entry name" value="DEPHOSPHO-COA KINASE-RELATED"/>
    <property type="match status" value="1"/>
</dbReference>
<keyword evidence="3" id="KW-0963">Cytoplasm</keyword>
<comment type="catalytic activity">
    <reaction evidence="3">
        <text>3'-dephospho-CoA + ATP = ADP + CoA + H(+)</text>
        <dbReference type="Rhea" id="RHEA:18245"/>
        <dbReference type="ChEBI" id="CHEBI:15378"/>
        <dbReference type="ChEBI" id="CHEBI:30616"/>
        <dbReference type="ChEBI" id="CHEBI:57287"/>
        <dbReference type="ChEBI" id="CHEBI:57328"/>
        <dbReference type="ChEBI" id="CHEBI:456216"/>
        <dbReference type="EC" id="2.7.1.24"/>
    </reaction>
</comment>
<dbReference type="SUPFAM" id="SSF52540">
    <property type="entry name" value="P-loop containing nucleoside triphosphate hydrolases"/>
    <property type="match status" value="1"/>
</dbReference>
<evidence type="ECO:0000256" key="2">
    <source>
        <dbReference type="ARBA" id="ARBA00022840"/>
    </source>
</evidence>
<proteinExistence type="inferred from homology"/>
<dbReference type="NCBIfam" id="TIGR00152">
    <property type="entry name" value="dephospho-CoA kinase"/>
    <property type="match status" value="1"/>
</dbReference>
<dbReference type="EMBL" id="CP013200">
    <property type="protein sequence ID" value="ALO66910.1"/>
    <property type="molecule type" value="Genomic_DNA"/>
</dbReference>
<keyword evidence="3" id="KW-0808">Transferase</keyword>
<sequence length="314" mass="32237">MGGMLSLGLTGGIAAGKSLLSARFRELGAVVIDADQLAREVVAPGTVGLTAVVDHFGSEMLLPDGSLNRTALGARVFSDKAELAALNAITHPLVRAEAAALKSCAGPGAIVVQDIPLLVETGQGPNFHLVVVAQAPREIRLERMIRDRGMSREDALARMSAQASDEERAAVADVVIVNNGTREDTVAALDSLWHGRLLPFAANLAAGRAHDSAGAGFGALKPHVEAELGAEAASRARALLRLQHAVGERAVIGALQHDGFGPVFRVVPLEGILPELILGALAGAGFFPVSDTSGGATVLASADPGQGTRIIFAA</sequence>
<dbReference type="UniPathway" id="UPA00241">
    <property type="reaction ID" value="UER00356"/>
</dbReference>
<dbReference type="PANTHER" id="PTHR10695:SF46">
    <property type="entry name" value="BIFUNCTIONAL COENZYME A SYNTHASE-RELATED"/>
    <property type="match status" value="1"/>
</dbReference>
<dbReference type="GO" id="GO:0015937">
    <property type="term" value="P:coenzyme A biosynthetic process"/>
    <property type="evidence" value="ECO:0007669"/>
    <property type="project" value="UniProtKB-UniRule"/>
</dbReference>
<dbReference type="GO" id="GO:0005737">
    <property type="term" value="C:cytoplasm"/>
    <property type="evidence" value="ECO:0007669"/>
    <property type="project" value="UniProtKB-SubCell"/>
</dbReference>
<keyword evidence="2 3" id="KW-0067">ATP-binding</keyword>
<dbReference type="Gene3D" id="3.40.50.300">
    <property type="entry name" value="P-loop containing nucleotide triphosphate hydrolases"/>
    <property type="match status" value="1"/>
</dbReference>
<dbReference type="HAMAP" id="MF_00376">
    <property type="entry name" value="Dephospho_CoA_kinase"/>
    <property type="match status" value="1"/>
</dbReference>
<dbReference type="InterPro" id="IPR001977">
    <property type="entry name" value="Depp_CoAkinase"/>
</dbReference>
<evidence type="ECO:0000256" key="4">
    <source>
        <dbReference type="NCBIfam" id="TIGR00152"/>
    </source>
</evidence>
<dbReference type="Pfam" id="PF01121">
    <property type="entry name" value="CoaE"/>
    <property type="match status" value="1"/>
</dbReference>
<dbReference type="GO" id="GO:0004140">
    <property type="term" value="F:dephospho-CoA kinase activity"/>
    <property type="evidence" value="ECO:0007669"/>
    <property type="project" value="UniProtKB-UniRule"/>
</dbReference>
<evidence type="ECO:0000313" key="5">
    <source>
        <dbReference type="EMBL" id="ALO66910.1"/>
    </source>
</evidence>